<protein>
    <submittedName>
        <fullName evidence="2">Uncharacterized protein</fullName>
    </submittedName>
</protein>
<dbReference type="RefSeq" id="WP_002944756.1">
    <property type="nucleotide sequence ID" value="NZ_ACFU01000012.1"/>
</dbReference>
<feature type="region of interest" description="Disordered" evidence="1">
    <location>
        <begin position="1"/>
        <end position="21"/>
    </location>
</feature>
<name>B9D288_CAMRE</name>
<accession>B9D288</accession>
<evidence type="ECO:0000313" key="3">
    <source>
        <dbReference type="Proteomes" id="UP000003082"/>
    </source>
</evidence>
<proteinExistence type="predicted"/>
<sequence length="57" mass="6573">MQIKRRLTTRRAKAEALNSGGETRVGMDEMLSPFKTMTNFTDMVTAENFVFYGFLFD</sequence>
<evidence type="ECO:0000313" key="2">
    <source>
        <dbReference type="EMBL" id="EEF13884.1"/>
    </source>
</evidence>
<evidence type="ECO:0000256" key="1">
    <source>
        <dbReference type="SAM" id="MobiDB-lite"/>
    </source>
</evidence>
<feature type="compositionally biased region" description="Basic residues" evidence="1">
    <location>
        <begin position="1"/>
        <end position="11"/>
    </location>
</feature>
<keyword evidence="3" id="KW-1185">Reference proteome</keyword>
<comment type="caution">
    <text evidence="2">The sequence shown here is derived from an EMBL/GenBank/DDBJ whole genome shotgun (WGS) entry which is preliminary data.</text>
</comment>
<organism evidence="2 3">
    <name type="scientific">Campylobacter rectus RM3267</name>
    <dbReference type="NCBI Taxonomy" id="553218"/>
    <lineage>
        <taxon>Bacteria</taxon>
        <taxon>Pseudomonadati</taxon>
        <taxon>Campylobacterota</taxon>
        <taxon>Epsilonproteobacteria</taxon>
        <taxon>Campylobacterales</taxon>
        <taxon>Campylobacteraceae</taxon>
        <taxon>Campylobacter</taxon>
    </lineage>
</organism>
<dbReference type="Proteomes" id="UP000003082">
    <property type="component" value="Unassembled WGS sequence"/>
</dbReference>
<reference evidence="2 3" key="1">
    <citation type="submission" date="2008-08" db="EMBL/GenBank/DDBJ databases">
        <authorList>
            <person name="Madupu R."/>
            <person name="Durkin A.S."/>
            <person name="Torralba M."/>
            <person name="Methe B."/>
            <person name="Sutton G.G."/>
            <person name="Strausberg R.L."/>
            <person name="Nelson K.E."/>
        </authorList>
    </citation>
    <scope>NUCLEOTIDE SEQUENCE [LARGE SCALE GENOMIC DNA]</scope>
    <source>
        <strain evidence="2 3">RM3267</strain>
    </source>
</reference>
<dbReference type="AlphaFoldDB" id="B9D288"/>
<dbReference type="STRING" id="553218.CAMRE0001_2930"/>
<gene>
    <name evidence="2" type="ORF">CAMRE0001_2930</name>
</gene>
<dbReference type="EMBL" id="ACFU01000012">
    <property type="protein sequence ID" value="EEF13884.1"/>
    <property type="molecule type" value="Genomic_DNA"/>
</dbReference>